<evidence type="ECO:0000313" key="5">
    <source>
        <dbReference type="EMBL" id="KAF5904875.1"/>
    </source>
</evidence>
<comment type="caution">
    <text evidence="3">Lacks conserved residue(s) required for the propagation of feature annotation.</text>
</comment>
<dbReference type="InterPro" id="IPR036265">
    <property type="entry name" value="HIT-like_sf"/>
</dbReference>
<reference evidence="5" key="1">
    <citation type="submission" date="2020-07" db="EMBL/GenBank/DDBJ databases">
        <title>Clarias magur genome sequencing, assembly and annotation.</title>
        <authorList>
            <person name="Kushwaha B."/>
            <person name="Kumar R."/>
            <person name="Das P."/>
            <person name="Joshi C.G."/>
            <person name="Kumar D."/>
            <person name="Nagpure N.S."/>
            <person name="Pandey M."/>
            <person name="Agarwal S."/>
            <person name="Srivastava S."/>
            <person name="Singh M."/>
            <person name="Sahoo L."/>
            <person name="Jayasankar P."/>
            <person name="Meher P.K."/>
            <person name="Koringa P.G."/>
            <person name="Iquebal M.A."/>
            <person name="Das S.P."/>
            <person name="Bit A."/>
            <person name="Patnaik S."/>
            <person name="Patel N."/>
            <person name="Shah T.M."/>
            <person name="Hinsu A."/>
            <person name="Jena J.K."/>
        </authorList>
    </citation>
    <scope>NUCLEOTIDE SEQUENCE</scope>
    <source>
        <strain evidence="5">CIFAMagur01</strain>
        <tissue evidence="5">Testis</tissue>
    </source>
</reference>
<protein>
    <submittedName>
        <fullName evidence="5">Histidine triad nucleotide-binding protein 1</fullName>
    </submittedName>
</protein>
<dbReference type="InterPro" id="IPR011146">
    <property type="entry name" value="HIT-like"/>
</dbReference>
<accession>A0A8J4XFH9</accession>
<evidence type="ECO:0000259" key="4">
    <source>
        <dbReference type="PROSITE" id="PS51084"/>
    </source>
</evidence>
<dbReference type="Gene3D" id="3.30.428.10">
    <property type="entry name" value="HIT-like"/>
    <property type="match status" value="1"/>
</dbReference>
<sequence>MADEVAKAQTAKPEGDTIFGKIIRNEIPAKLIHEDDQCIAFLDVAPQAPTHFLVVPRKPITQISKAEDGDAAGGP</sequence>
<dbReference type="Pfam" id="PF01230">
    <property type="entry name" value="HIT"/>
    <property type="match status" value="1"/>
</dbReference>
<comment type="catalytic activity">
    <reaction evidence="1">
        <text>adenosine 5'-phosphoramidate + H2O = NH4(+) + AMP</text>
        <dbReference type="Rhea" id="RHEA:67916"/>
        <dbReference type="ChEBI" id="CHEBI:15377"/>
        <dbReference type="ChEBI" id="CHEBI:28938"/>
        <dbReference type="ChEBI" id="CHEBI:57890"/>
        <dbReference type="ChEBI" id="CHEBI:456215"/>
    </reaction>
</comment>
<dbReference type="AlphaFoldDB" id="A0A8J4XFH9"/>
<evidence type="ECO:0000256" key="1">
    <source>
        <dbReference type="ARBA" id="ARBA00024472"/>
    </source>
</evidence>
<feature type="domain" description="HIT" evidence="4">
    <location>
        <begin position="18"/>
        <end position="75"/>
    </location>
</feature>
<keyword evidence="6" id="KW-1185">Reference proteome</keyword>
<dbReference type="Proteomes" id="UP000727407">
    <property type="component" value="Unassembled WGS sequence"/>
</dbReference>
<evidence type="ECO:0000313" key="6">
    <source>
        <dbReference type="Proteomes" id="UP000727407"/>
    </source>
</evidence>
<dbReference type="PANTHER" id="PTHR23089">
    <property type="entry name" value="HISTIDINE TRIAD HIT PROTEIN"/>
    <property type="match status" value="1"/>
</dbReference>
<dbReference type="SUPFAM" id="SSF54197">
    <property type="entry name" value="HIT-like"/>
    <property type="match status" value="1"/>
</dbReference>
<evidence type="ECO:0000256" key="3">
    <source>
        <dbReference type="PROSITE-ProRule" id="PRU00464"/>
    </source>
</evidence>
<name>A0A8J4XFH9_CLAMG</name>
<proteinExistence type="inferred from homology"/>
<dbReference type="GO" id="GO:0003824">
    <property type="term" value="F:catalytic activity"/>
    <property type="evidence" value="ECO:0007669"/>
    <property type="project" value="InterPro"/>
</dbReference>
<gene>
    <name evidence="5" type="primary">hint1</name>
    <name evidence="5" type="ORF">DAT39_005406</name>
</gene>
<dbReference type="PRINTS" id="PR00332">
    <property type="entry name" value="HISTRIAD"/>
</dbReference>
<comment type="caution">
    <text evidence="5">The sequence shown here is derived from an EMBL/GenBank/DDBJ whole genome shotgun (WGS) entry which is preliminary data.</text>
</comment>
<dbReference type="OrthoDB" id="672793at2759"/>
<dbReference type="PROSITE" id="PS51084">
    <property type="entry name" value="HIT_2"/>
    <property type="match status" value="1"/>
</dbReference>
<comment type="similarity">
    <text evidence="2">Belongs to the HINT family.</text>
</comment>
<evidence type="ECO:0000256" key="2">
    <source>
        <dbReference type="ARBA" id="ARBA00025764"/>
    </source>
</evidence>
<dbReference type="EMBL" id="QNUK01000051">
    <property type="protein sequence ID" value="KAF5904875.1"/>
    <property type="molecule type" value="Genomic_DNA"/>
</dbReference>
<dbReference type="InterPro" id="IPR001310">
    <property type="entry name" value="Histidine_triad_HIT"/>
</dbReference>
<organism evidence="5 6">
    <name type="scientific">Clarias magur</name>
    <name type="common">Asian catfish</name>
    <name type="synonym">Macropteronotus magur</name>
    <dbReference type="NCBI Taxonomy" id="1594786"/>
    <lineage>
        <taxon>Eukaryota</taxon>
        <taxon>Metazoa</taxon>
        <taxon>Chordata</taxon>
        <taxon>Craniata</taxon>
        <taxon>Vertebrata</taxon>
        <taxon>Euteleostomi</taxon>
        <taxon>Actinopterygii</taxon>
        <taxon>Neopterygii</taxon>
        <taxon>Teleostei</taxon>
        <taxon>Ostariophysi</taxon>
        <taxon>Siluriformes</taxon>
        <taxon>Clariidae</taxon>
        <taxon>Clarias</taxon>
    </lineage>
</organism>